<proteinExistence type="predicted"/>
<dbReference type="InterPro" id="IPR009883">
    <property type="entry name" value="YgfX"/>
</dbReference>
<gene>
    <name evidence="2" type="ORF">CIK00_17810</name>
</gene>
<accession>A0A2N4UNF4</accession>
<sequence length="147" mass="16990">MIKLLPITTASYVDLKLNLSPRLNTALSLCYFSAVLLLLSAPPVFLPLSYFFAEALLFEWQQTYHYYLRQQGPLRLYSDGNLRWHDQAGELIAVKLVTRWLVVLSVAHDRNQWLIICYDGCDVAQYRHLKMMIHLGLLKPNPSVDKP</sequence>
<organism evidence="2 3">
    <name type="scientific">Photobacterium carnosum</name>
    <dbReference type="NCBI Taxonomy" id="2023717"/>
    <lineage>
        <taxon>Bacteria</taxon>
        <taxon>Pseudomonadati</taxon>
        <taxon>Pseudomonadota</taxon>
        <taxon>Gammaproteobacteria</taxon>
        <taxon>Vibrionales</taxon>
        <taxon>Vibrionaceae</taxon>
        <taxon>Photobacterium</taxon>
    </lineage>
</organism>
<evidence type="ECO:0000256" key="1">
    <source>
        <dbReference type="SAM" id="Phobius"/>
    </source>
</evidence>
<evidence type="ECO:0000313" key="3">
    <source>
        <dbReference type="Proteomes" id="UP000234420"/>
    </source>
</evidence>
<comment type="caution">
    <text evidence="2">The sequence shown here is derived from an EMBL/GenBank/DDBJ whole genome shotgun (WGS) entry which is preliminary data.</text>
</comment>
<reference evidence="2 3" key="1">
    <citation type="journal article" date="2018" name="Syst. Appl. Microbiol.">
        <title>Photobacterium carnosum sp. nov., isolated from spoiled modified atmosphere packaged poultry meat.</title>
        <authorList>
            <person name="Hilgarth M."/>
            <person name="Fuertes S."/>
            <person name="Ehrmann M."/>
            <person name="Vogel R.F."/>
        </authorList>
    </citation>
    <scope>NUCLEOTIDE SEQUENCE [LARGE SCALE GENOMIC DNA]</scope>
    <source>
        <strain evidence="2 3">TMW 2.2021</strain>
    </source>
</reference>
<dbReference type="AlphaFoldDB" id="A0A2N4UNF4"/>
<evidence type="ECO:0008006" key="4">
    <source>
        <dbReference type="Google" id="ProtNLM"/>
    </source>
</evidence>
<name>A0A2N4UNF4_9GAMM</name>
<dbReference type="Pfam" id="PF07254">
    <property type="entry name" value="Cpta_toxin"/>
    <property type="match status" value="1"/>
</dbReference>
<dbReference type="Proteomes" id="UP000234420">
    <property type="component" value="Unassembled WGS sequence"/>
</dbReference>
<keyword evidence="3" id="KW-1185">Reference proteome</keyword>
<protein>
    <recommendedName>
        <fullName evidence="4">Cell shape-determining protein</fullName>
    </recommendedName>
</protein>
<feature type="transmembrane region" description="Helical" evidence="1">
    <location>
        <begin position="26"/>
        <end position="53"/>
    </location>
</feature>
<dbReference type="EMBL" id="NPIB01000028">
    <property type="protein sequence ID" value="PLC56533.1"/>
    <property type="molecule type" value="Genomic_DNA"/>
</dbReference>
<keyword evidence="1" id="KW-0812">Transmembrane</keyword>
<evidence type="ECO:0000313" key="2">
    <source>
        <dbReference type="EMBL" id="PLC56533.1"/>
    </source>
</evidence>
<keyword evidence="1" id="KW-0472">Membrane</keyword>
<keyword evidence="1" id="KW-1133">Transmembrane helix</keyword>